<evidence type="ECO:0000313" key="4">
    <source>
        <dbReference type="Proteomes" id="UP000708208"/>
    </source>
</evidence>
<sequence>MGQIFSQLNCMLASLKERLGESLTTIFGLGACALLVFYNQDIFDSAVHFFCCFRLLYLTLLRILGFLLLLALLLYLAFANPIICTNSCTPADETERLRAITPTRTATVEDPNCHQEQANQEDIHHQNQGLMTNGNQERDNESGIPVQKIYSRISKLCANDQSTETTNFPKGEDRDCNNTQLIEEMNSNNDQCGNYNGELNEGMCLTQNFPRILLLDYNQSQSDTCDGQGRVEMTHLEITRLRITTRAGECTQFPRYPNVEHDVNKQMLRNQNLNDNVPRTGDDCVDNWFYKKYCTTNSDRDGAVVAGRRNPGRESLDAGTSTNPKKDVGVQKPLDGSSKNNDTASNHSGARTSVEGKNASVPDGVRKSFNNNNSGY</sequence>
<dbReference type="AlphaFoldDB" id="A0A8J2K003"/>
<evidence type="ECO:0000313" key="3">
    <source>
        <dbReference type="EMBL" id="CAG7725115.1"/>
    </source>
</evidence>
<gene>
    <name evidence="3" type="ORF">AFUS01_LOCUS14095</name>
</gene>
<keyword evidence="2" id="KW-0472">Membrane</keyword>
<feature type="region of interest" description="Disordered" evidence="1">
    <location>
        <begin position="301"/>
        <end position="376"/>
    </location>
</feature>
<keyword evidence="2" id="KW-0812">Transmembrane</keyword>
<keyword evidence="2" id="KW-1133">Transmembrane helix</keyword>
<feature type="transmembrane region" description="Helical" evidence="2">
    <location>
        <begin position="23"/>
        <end position="43"/>
    </location>
</feature>
<name>A0A8J2K003_9HEXA</name>
<evidence type="ECO:0000256" key="2">
    <source>
        <dbReference type="SAM" id="Phobius"/>
    </source>
</evidence>
<organism evidence="3 4">
    <name type="scientific">Allacma fusca</name>
    <dbReference type="NCBI Taxonomy" id="39272"/>
    <lineage>
        <taxon>Eukaryota</taxon>
        <taxon>Metazoa</taxon>
        <taxon>Ecdysozoa</taxon>
        <taxon>Arthropoda</taxon>
        <taxon>Hexapoda</taxon>
        <taxon>Collembola</taxon>
        <taxon>Symphypleona</taxon>
        <taxon>Sminthuridae</taxon>
        <taxon>Allacma</taxon>
    </lineage>
</organism>
<evidence type="ECO:0000256" key="1">
    <source>
        <dbReference type="SAM" id="MobiDB-lite"/>
    </source>
</evidence>
<reference evidence="3" key="1">
    <citation type="submission" date="2021-06" db="EMBL/GenBank/DDBJ databases">
        <authorList>
            <person name="Hodson N. C."/>
            <person name="Mongue J. A."/>
            <person name="Jaron S. K."/>
        </authorList>
    </citation>
    <scope>NUCLEOTIDE SEQUENCE</scope>
</reference>
<keyword evidence="4" id="KW-1185">Reference proteome</keyword>
<protein>
    <submittedName>
        <fullName evidence="3">Uncharacterized protein</fullName>
    </submittedName>
</protein>
<accession>A0A8J2K003</accession>
<dbReference type="Proteomes" id="UP000708208">
    <property type="component" value="Unassembled WGS sequence"/>
</dbReference>
<feature type="transmembrane region" description="Helical" evidence="2">
    <location>
        <begin position="55"/>
        <end position="78"/>
    </location>
</feature>
<feature type="compositionally biased region" description="Polar residues" evidence="1">
    <location>
        <begin position="337"/>
        <end position="351"/>
    </location>
</feature>
<dbReference type="EMBL" id="CAJVCH010117698">
    <property type="protein sequence ID" value="CAG7725115.1"/>
    <property type="molecule type" value="Genomic_DNA"/>
</dbReference>
<proteinExistence type="predicted"/>
<comment type="caution">
    <text evidence="3">The sequence shown here is derived from an EMBL/GenBank/DDBJ whole genome shotgun (WGS) entry which is preliminary data.</text>
</comment>